<dbReference type="GO" id="GO:0030170">
    <property type="term" value="F:pyridoxal phosphate binding"/>
    <property type="evidence" value="ECO:0007669"/>
    <property type="project" value="TreeGrafter"/>
</dbReference>
<organism evidence="5 6">
    <name type="scientific">Salipiger bermudensis (strain DSM 26914 / JCM 13377 / KCTC 12554 / HTCC2601)</name>
    <name type="common">Pelagibaca bermudensis</name>
    <dbReference type="NCBI Taxonomy" id="314265"/>
    <lineage>
        <taxon>Bacteria</taxon>
        <taxon>Pseudomonadati</taxon>
        <taxon>Pseudomonadota</taxon>
        <taxon>Alphaproteobacteria</taxon>
        <taxon>Rhodobacterales</taxon>
        <taxon>Roseobacteraceae</taxon>
        <taxon>Salipiger</taxon>
    </lineage>
</organism>
<dbReference type="eggNOG" id="COG0399">
    <property type="taxonomic scope" value="Bacteria"/>
</dbReference>
<keyword evidence="5" id="KW-0032">Aminotransferase</keyword>
<reference evidence="5 6" key="1">
    <citation type="journal article" date="2010" name="J. Bacteriol.">
        <title>Genome sequences of Pelagibaca bermudensis HTCC2601T and Maritimibacter alkaliphilus HTCC2654T, the type strains of two marine Roseobacter genera.</title>
        <authorList>
            <person name="Thrash J.C."/>
            <person name="Cho J.C."/>
            <person name="Ferriera S."/>
            <person name="Johnson J."/>
            <person name="Vergin K.L."/>
            <person name="Giovannoni S.J."/>
        </authorList>
    </citation>
    <scope>NUCLEOTIDE SEQUENCE [LARGE SCALE GENOMIC DNA]</scope>
    <source>
        <strain evidence="6">DSM 26914 / JCM 13377 / KCTC 12554 / HTCC2601</strain>
    </source>
</reference>
<evidence type="ECO:0000313" key="5">
    <source>
        <dbReference type="EMBL" id="EAU44827.1"/>
    </source>
</evidence>
<protein>
    <submittedName>
        <fullName evidence="5">Aminotransferase, DegT/DnrJ/EryC1/StrS family protein</fullName>
    </submittedName>
</protein>
<keyword evidence="5" id="KW-0808">Transferase</keyword>
<evidence type="ECO:0000256" key="1">
    <source>
        <dbReference type="ARBA" id="ARBA00037999"/>
    </source>
</evidence>
<dbReference type="STRING" id="314265.R2601_22327"/>
<name>Q0FKS8_SALBH</name>
<dbReference type="InterPro" id="IPR015421">
    <property type="entry name" value="PyrdxlP-dep_Trfase_major"/>
</dbReference>
<feature type="active site" description="Proton acceptor" evidence="2">
    <location>
        <position position="204"/>
    </location>
</feature>
<evidence type="ECO:0000256" key="4">
    <source>
        <dbReference type="RuleBase" id="RU004508"/>
    </source>
</evidence>
<gene>
    <name evidence="5" type="ORF">R2601_22327</name>
</gene>
<dbReference type="Proteomes" id="UP000006230">
    <property type="component" value="Unassembled WGS sequence"/>
</dbReference>
<dbReference type="PIRSF" id="PIRSF000390">
    <property type="entry name" value="PLP_StrS"/>
    <property type="match status" value="1"/>
</dbReference>
<dbReference type="InterPro" id="IPR015424">
    <property type="entry name" value="PyrdxlP-dep_Trfase"/>
</dbReference>
<dbReference type="InterPro" id="IPR000653">
    <property type="entry name" value="DegT/StrS_aminotransferase"/>
</dbReference>
<dbReference type="GO" id="GO:0008483">
    <property type="term" value="F:transaminase activity"/>
    <property type="evidence" value="ECO:0007669"/>
    <property type="project" value="UniProtKB-KW"/>
</dbReference>
<dbReference type="EMBL" id="AATQ01000037">
    <property type="protein sequence ID" value="EAU44827.1"/>
    <property type="molecule type" value="Genomic_DNA"/>
</dbReference>
<comment type="caution">
    <text evidence="5">The sequence shown here is derived from an EMBL/GenBank/DDBJ whole genome shotgun (WGS) entry which is preliminary data.</text>
</comment>
<evidence type="ECO:0000256" key="3">
    <source>
        <dbReference type="PIRSR" id="PIRSR000390-2"/>
    </source>
</evidence>
<proteinExistence type="inferred from homology"/>
<comment type="similarity">
    <text evidence="1 4">Belongs to the DegT/DnrJ/EryC1 family.</text>
</comment>
<dbReference type="SUPFAM" id="SSF53383">
    <property type="entry name" value="PLP-dependent transferases"/>
    <property type="match status" value="1"/>
</dbReference>
<dbReference type="PANTHER" id="PTHR30244">
    <property type="entry name" value="TRANSAMINASE"/>
    <property type="match status" value="1"/>
</dbReference>
<dbReference type="Pfam" id="PF01041">
    <property type="entry name" value="DegT_DnrJ_EryC1"/>
    <property type="match status" value="1"/>
</dbReference>
<dbReference type="Gene3D" id="3.90.1150.10">
    <property type="entry name" value="Aspartate Aminotransferase, domain 1"/>
    <property type="match status" value="1"/>
</dbReference>
<keyword evidence="3 4" id="KW-0663">Pyridoxal phosphate</keyword>
<dbReference type="Gene3D" id="3.40.640.10">
    <property type="entry name" value="Type I PLP-dependent aspartate aminotransferase-like (Major domain)"/>
    <property type="match status" value="1"/>
</dbReference>
<evidence type="ECO:0000256" key="2">
    <source>
        <dbReference type="PIRSR" id="PIRSR000390-1"/>
    </source>
</evidence>
<dbReference type="AlphaFoldDB" id="Q0FKS8"/>
<evidence type="ECO:0000313" key="6">
    <source>
        <dbReference type="Proteomes" id="UP000006230"/>
    </source>
</evidence>
<sequence>MIDVAAGGAQKRRMTERFTGSFTQQEPIPEDGIEAALAVLRHGRLHRYNTAPDELSETALLEQEVAAMTGARYALAVASGGYALGCALRAVGVQPGDTVLTNAFTLAPVPGAIASVGATPVFVGVTEDLVIDLDDLATKLAQARVLMLSHMRGHLCDMDRLMALCDAAGVTVIEDCAHTMGAAWNGVPSGRHGAVGCYSTQTYKHVNSGEGGFLVTDDEEIAARAVILSGSYMLYERHLAAPGPEVFERVKYHTPNVSGRMDNLRAAILRPQLRDLDTQVERWNDRYRAVEDGLRDVPGLTVIDRPAPERYVGSSIQLLLLDWAAEAVQEVLRRCAARGVELKWFGGAEPVAFTSRYDSWRYAESVPLPRTDRVLAGLLDMRLPLTFSVDDCAQIARIIRAEVSAVHQRG</sequence>
<feature type="modified residue" description="N6-(pyridoxal phosphate)lysine" evidence="3">
    <location>
        <position position="204"/>
    </location>
</feature>
<dbReference type="GO" id="GO:0000271">
    <property type="term" value="P:polysaccharide biosynthetic process"/>
    <property type="evidence" value="ECO:0007669"/>
    <property type="project" value="TreeGrafter"/>
</dbReference>
<dbReference type="InterPro" id="IPR015422">
    <property type="entry name" value="PyrdxlP-dep_Trfase_small"/>
</dbReference>
<accession>Q0FKS8</accession>
<keyword evidence="6" id="KW-1185">Reference proteome</keyword>
<dbReference type="HOGENOM" id="CLU_033332_7_2_5"/>
<dbReference type="PANTHER" id="PTHR30244:SF34">
    <property type="entry name" value="DTDP-4-AMINO-4,6-DIDEOXYGALACTOSE TRANSAMINASE"/>
    <property type="match status" value="1"/>
</dbReference>